<dbReference type="EMBL" id="JACOFU010000002">
    <property type="protein sequence ID" value="MBC3830970.1"/>
    <property type="molecule type" value="Genomic_DNA"/>
</dbReference>
<evidence type="ECO:0000313" key="2">
    <source>
        <dbReference type="Proteomes" id="UP000643610"/>
    </source>
</evidence>
<proteinExistence type="predicted"/>
<comment type="caution">
    <text evidence="1">The sequence shown here is derived from an EMBL/GenBank/DDBJ whole genome shotgun (WGS) entry which is preliminary data.</text>
</comment>
<name>A0ABR6XN82_9BURK</name>
<gene>
    <name evidence="1" type="ORF">H8K33_05585</name>
</gene>
<protein>
    <submittedName>
        <fullName evidence="1">Uncharacterized protein</fullName>
    </submittedName>
</protein>
<reference evidence="1 2" key="1">
    <citation type="submission" date="2020-08" db="EMBL/GenBank/DDBJ databases">
        <title>Novel species isolated from subtropical streams in China.</title>
        <authorList>
            <person name="Lu H."/>
        </authorList>
    </citation>
    <scope>NUCLEOTIDE SEQUENCE [LARGE SCALE GENOMIC DNA]</scope>
    <source>
        <strain evidence="1 2">KCTC 52442</strain>
    </source>
</reference>
<organism evidence="1 2">
    <name type="scientific">Undibacterium amnicola</name>
    <dbReference type="NCBI Taxonomy" id="1834038"/>
    <lineage>
        <taxon>Bacteria</taxon>
        <taxon>Pseudomonadati</taxon>
        <taxon>Pseudomonadota</taxon>
        <taxon>Betaproteobacteria</taxon>
        <taxon>Burkholderiales</taxon>
        <taxon>Oxalobacteraceae</taxon>
        <taxon>Undibacterium</taxon>
    </lineage>
</organism>
<accession>A0ABR6XN82</accession>
<dbReference type="Proteomes" id="UP000643610">
    <property type="component" value="Unassembled WGS sequence"/>
</dbReference>
<keyword evidence="2" id="KW-1185">Reference proteome</keyword>
<dbReference type="RefSeq" id="WP_186890007.1">
    <property type="nucleotide sequence ID" value="NZ_JACOFU010000002.1"/>
</dbReference>
<evidence type="ECO:0000313" key="1">
    <source>
        <dbReference type="EMBL" id="MBC3830970.1"/>
    </source>
</evidence>
<sequence>MGAEHVTTLEKFRVRPGYKSRELLVEFCGDHRSSSYPNIANLLQDALNAKLKKHPVYDTVRIGLATDEFITLWEYSNGEFQLNDDTWGYFAFAPNNNALVIEDIERVLLQSGRFVKEGVDFADYA</sequence>